<feature type="domain" description="EamA" evidence="8">
    <location>
        <begin position="333"/>
        <end position="485"/>
    </location>
</feature>
<evidence type="ECO:0000256" key="1">
    <source>
        <dbReference type="ARBA" id="ARBA00004651"/>
    </source>
</evidence>
<dbReference type="InterPro" id="IPR000620">
    <property type="entry name" value="EamA_dom"/>
</dbReference>
<dbReference type="PANTHER" id="PTHR42920">
    <property type="entry name" value="OS03G0707200 PROTEIN-RELATED"/>
    <property type="match status" value="1"/>
</dbReference>
<feature type="transmembrane region" description="Helical" evidence="7">
    <location>
        <begin position="414"/>
        <end position="433"/>
    </location>
</feature>
<keyword evidence="6 7" id="KW-0472">Membrane</keyword>
<gene>
    <name evidence="9" type="ORF">CSSPJE1EN1_LOCUS2644</name>
</gene>
<dbReference type="Proteomes" id="UP001497444">
    <property type="component" value="Chromosome 10"/>
</dbReference>
<feature type="transmembrane region" description="Helical" evidence="7">
    <location>
        <begin position="228"/>
        <end position="249"/>
    </location>
</feature>
<comment type="subcellular location">
    <subcellularLocation>
        <location evidence="1">Cell membrane</location>
        <topology evidence="1">Multi-pass membrane protein</topology>
    </subcellularLocation>
</comment>
<reference evidence="9" key="1">
    <citation type="submission" date="2024-02" db="EMBL/GenBank/DDBJ databases">
        <authorList>
            <consortium name="ELIXIR-Norway"/>
            <consortium name="Elixir Norway"/>
        </authorList>
    </citation>
    <scope>NUCLEOTIDE SEQUENCE</scope>
</reference>
<proteinExistence type="inferred from homology"/>
<evidence type="ECO:0000313" key="10">
    <source>
        <dbReference type="Proteomes" id="UP001497444"/>
    </source>
</evidence>
<comment type="similarity">
    <text evidence="2">Belongs to the drug/metabolite transporter (DMT) superfamily. Plant drug/metabolite exporter (P-DME) (TC 2.A.7.4) family.</text>
</comment>
<evidence type="ECO:0000256" key="7">
    <source>
        <dbReference type="SAM" id="Phobius"/>
    </source>
</evidence>
<feature type="transmembrane region" description="Helical" evidence="7">
    <location>
        <begin position="469"/>
        <end position="489"/>
    </location>
</feature>
<dbReference type="PANTHER" id="PTHR42920:SF26">
    <property type="entry name" value="OS03G0707200 PROTEIN"/>
    <property type="match status" value="1"/>
</dbReference>
<feature type="transmembrane region" description="Helical" evidence="7">
    <location>
        <begin position="445"/>
        <end position="463"/>
    </location>
</feature>
<dbReference type="InterPro" id="IPR051258">
    <property type="entry name" value="Diverse_Substrate_Transporter"/>
</dbReference>
<dbReference type="EMBL" id="OZ020105">
    <property type="protein sequence ID" value="CAK9257166.1"/>
    <property type="molecule type" value="Genomic_DNA"/>
</dbReference>
<accession>A0ABP0VRU7</accession>
<feature type="transmembrane region" description="Helical" evidence="7">
    <location>
        <begin position="197"/>
        <end position="216"/>
    </location>
</feature>
<evidence type="ECO:0000256" key="2">
    <source>
        <dbReference type="ARBA" id="ARBA00007635"/>
    </source>
</evidence>
<dbReference type="SUPFAM" id="SSF103481">
    <property type="entry name" value="Multidrug resistance efflux transporter EmrE"/>
    <property type="match status" value="1"/>
</dbReference>
<protein>
    <recommendedName>
        <fullName evidence="8">EamA domain-containing protein</fullName>
    </recommendedName>
</protein>
<feature type="domain" description="EamA" evidence="8">
    <location>
        <begin position="199"/>
        <end position="323"/>
    </location>
</feature>
<feature type="transmembrane region" description="Helical" evidence="7">
    <location>
        <begin position="333"/>
        <end position="351"/>
    </location>
</feature>
<dbReference type="InterPro" id="IPR037185">
    <property type="entry name" value="EmrE-like"/>
</dbReference>
<keyword evidence="10" id="KW-1185">Reference proteome</keyword>
<evidence type="ECO:0000256" key="6">
    <source>
        <dbReference type="ARBA" id="ARBA00023136"/>
    </source>
</evidence>
<keyword evidence="5 7" id="KW-1133">Transmembrane helix</keyword>
<evidence type="ECO:0000256" key="5">
    <source>
        <dbReference type="ARBA" id="ARBA00022989"/>
    </source>
</evidence>
<dbReference type="Gene3D" id="1.10.3730.20">
    <property type="match status" value="1"/>
</dbReference>
<evidence type="ECO:0000256" key="3">
    <source>
        <dbReference type="ARBA" id="ARBA00022475"/>
    </source>
</evidence>
<sequence>MPMTMNGRCVKHVLLCGAGVDISDVSNGKAPSSSLIVYRAAQTTWWRKASSSSCGVRRNCLGLQSLELRRRRNGFSSSNSKSTGSVVPITCSGSRHRALELLVKDEEVSYTSTTITPPILLEEDEDNELDNKQQGPAFLAELDRNSQVKGNYDHVLQFLASGLGNNNFFQDVQIEVDGKKKKPWWGFKLEDSIKPRIQGILLLNLLTFLYGSNISVIKEVESVFDPAFFSLGRFTIASLVFLPFLGNALDDKRLFNAAFELGLWASTGYLTQAFGLLTTDAGRASFISTFTVIVVPLFAGLFGARIPTLTWGAGTAALVGVGLLESSGAPPSIGDAWILVSAMFFGIHMLRTEYHSRKFGRDASMPIISLQLWMITLSSLIWSCCSQLSSGHILPDLHTMNWNSLQHATQHLPWFPILYTGFVTTAFCLWSELLAMRSVSATEAAVIFTLEPLWGAAFAWFLLGERWGLRGWIGAAFILGGSLVMQVWGAPEEVIKSSKTQIASVEASELGRKEVINPLVDDFSTEINRLEKPTNGNVQLK</sequence>
<evidence type="ECO:0000256" key="4">
    <source>
        <dbReference type="ARBA" id="ARBA00022692"/>
    </source>
</evidence>
<feature type="transmembrane region" description="Helical" evidence="7">
    <location>
        <begin position="284"/>
        <end position="302"/>
    </location>
</feature>
<evidence type="ECO:0000259" key="8">
    <source>
        <dbReference type="Pfam" id="PF00892"/>
    </source>
</evidence>
<name>A0ABP0VRU7_9BRYO</name>
<organism evidence="9 10">
    <name type="scientific">Sphagnum jensenii</name>
    <dbReference type="NCBI Taxonomy" id="128206"/>
    <lineage>
        <taxon>Eukaryota</taxon>
        <taxon>Viridiplantae</taxon>
        <taxon>Streptophyta</taxon>
        <taxon>Embryophyta</taxon>
        <taxon>Bryophyta</taxon>
        <taxon>Sphagnophytina</taxon>
        <taxon>Sphagnopsida</taxon>
        <taxon>Sphagnales</taxon>
        <taxon>Sphagnaceae</taxon>
        <taxon>Sphagnum</taxon>
    </lineage>
</organism>
<keyword evidence="3" id="KW-1003">Cell membrane</keyword>
<evidence type="ECO:0000313" key="9">
    <source>
        <dbReference type="EMBL" id="CAK9257166.1"/>
    </source>
</evidence>
<dbReference type="Pfam" id="PF00892">
    <property type="entry name" value="EamA"/>
    <property type="match status" value="2"/>
</dbReference>
<keyword evidence="4 7" id="KW-0812">Transmembrane</keyword>